<dbReference type="Pfam" id="PF21811">
    <property type="entry name" value="RdfA"/>
    <property type="match status" value="1"/>
</dbReference>
<dbReference type="Proteomes" id="UP000318864">
    <property type="component" value="Unassembled WGS sequence"/>
</dbReference>
<proteinExistence type="predicted"/>
<evidence type="ECO:0000313" key="2">
    <source>
        <dbReference type="Proteomes" id="UP000318864"/>
    </source>
</evidence>
<dbReference type="RefSeq" id="WP_141465854.1">
    <property type="nucleotide sequence ID" value="NZ_RBZW01000058.1"/>
</dbReference>
<evidence type="ECO:0000313" key="1">
    <source>
        <dbReference type="EMBL" id="THE63512.1"/>
    </source>
</evidence>
<reference evidence="1 2" key="1">
    <citation type="submission" date="2018-10" db="EMBL/GenBank/DDBJ databases">
        <title>Natronolimnobius sp. XQ-INN 246 isolated from Inner Mongolia Autonomous Region of China.</title>
        <authorList>
            <person name="Xue Q."/>
        </authorList>
    </citation>
    <scope>NUCLEOTIDE SEQUENCE [LARGE SCALE GENOMIC DNA]</scope>
    <source>
        <strain evidence="1 2">XQ-INN 246</strain>
    </source>
</reference>
<dbReference type="InterPro" id="IPR048925">
    <property type="entry name" value="RdfA"/>
</dbReference>
<dbReference type="AlphaFoldDB" id="A0A4S3THX4"/>
<sequence length="210" mass="23807">MGRDENSSSTRGRPSKVVSLIDQYDLDDIGAEIEAAWTSDDEHRRSLRDLADDFNQELLRQKLRDAGIQTLDGEVENFYRLLTDDETSTADRTRIRRRLERDDIDVGTLESEFVSYQAIRTYLQNHRGASYDPAETDPIDQLQTAVDRLQRKLVTVTDDRLERVDDNTALTIENPSVIADVRIACANCGRQFSVDELTAETQCDCVGSDS</sequence>
<keyword evidence="2" id="KW-1185">Reference proteome</keyword>
<comment type="caution">
    <text evidence="1">The sequence shown here is derived from an EMBL/GenBank/DDBJ whole genome shotgun (WGS) entry which is preliminary data.</text>
</comment>
<organism evidence="1 2">
    <name type="scientific">Salinadaptatus halalkaliphilus</name>
    <dbReference type="NCBI Taxonomy" id="2419781"/>
    <lineage>
        <taxon>Archaea</taxon>
        <taxon>Methanobacteriati</taxon>
        <taxon>Methanobacteriota</taxon>
        <taxon>Stenosarchaea group</taxon>
        <taxon>Halobacteria</taxon>
        <taxon>Halobacteriales</taxon>
        <taxon>Natrialbaceae</taxon>
        <taxon>Salinadaptatus</taxon>
    </lineage>
</organism>
<accession>A0A4S3THX4</accession>
<gene>
    <name evidence="1" type="ORF">D8Y22_16925</name>
</gene>
<protein>
    <submittedName>
        <fullName evidence="1">Uncharacterized protein</fullName>
    </submittedName>
</protein>
<name>A0A4S3THX4_9EURY</name>
<dbReference type="EMBL" id="RBZW01000058">
    <property type="protein sequence ID" value="THE63512.1"/>
    <property type="molecule type" value="Genomic_DNA"/>
</dbReference>